<proteinExistence type="predicted"/>
<keyword evidence="1" id="KW-0812">Transmembrane</keyword>
<dbReference type="HOGENOM" id="CLU_2973907_0_0_10"/>
<name>A3XLJ6_LEEBM</name>
<keyword evidence="1" id="KW-0472">Membrane</keyword>
<organism evidence="2 3">
    <name type="scientific">Leeuwenhoekiella blandensis (strain CECT 7118 / CCUG 51940 / KCTC 22103 / MED217)</name>
    <name type="common">Flavobacterium sp. (strain MED217)</name>
    <dbReference type="NCBI Taxonomy" id="398720"/>
    <lineage>
        <taxon>Bacteria</taxon>
        <taxon>Pseudomonadati</taxon>
        <taxon>Bacteroidota</taxon>
        <taxon>Flavobacteriia</taxon>
        <taxon>Flavobacteriales</taxon>
        <taxon>Flavobacteriaceae</taxon>
        <taxon>Leeuwenhoekiella</taxon>
    </lineage>
</organism>
<comment type="caution">
    <text evidence="2">The sequence shown here is derived from an EMBL/GenBank/DDBJ whole genome shotgun (WGS) entry which is preliminary data.</text>
</comment>
<dbReference type="Proteomes" id="UP000001601">
    <property type="component" value="Unassembled WGS sequence"/>
</dbReference>
<feature type="transmembrane region" description="Helical" evidence="1">
    <location>
        <begin position="35"/>
        <end position="53"/>
    </location>
</feature>
<accession>A3XLJ6</accession>
<evidence type="ECO:0000256" key="1">
    <source>
        <dbReference type="SAM" id="Phobius"/>
    </source>
</evidence>
<sequence length="58" mass="7043">MLLIFLYFLEMIIFWMIFGEGGQASYIMSKWSTQFIFYVLPFLLIFGIAYKIFKKRIN</sequence>
<dbReference type="AlphaFoldDB" id="A3XLJ6"/>
<keyword evidence="1" id="KW-1133">Transmembrane helix</keyword>
<keyword evidence="3" id="KW-1185">Reference proteome</keyword>
<gene>
    <name evidence="2" type="ORF">MED217_11984</name>
</gene>
<dbReference type="EMBL" id="AANC01000004">
    <property type="protein sequence ID" value="EAQ49574.1"/>
    <property type="molecule type" value="Genomic_DNA"/>
</dbReference>
<evidence type="ECO:0000313" key="3">
    <source>
        <dbReference type="Proteomes" id="UP000001601"/>
    </source>
</evidence>
<dbReference type="STRING" id="398720.MED217_11984"/>
<evidence type="ECO:0000313" key="2">
    <source>
        <dbReference type="EMBL" id="EAQ49574.1"/>
    </source>
</evidence>
<reference evidence="2 3" key="1">
    <citation type="journal article" date="2007" name="Nature">
        <title>Light stimulates growth of proteorhodopsin-containing marine Flavobacteria.</title>
        <authorList>
            <person name="Gomez-Consarnau L."/>
            <person name="Gonzalez J.M."/>
            <person name="Coll-Llado M."/>
            <person name="Gourdon P."/>
            <person name="Pascher T."/>
            <person name="Neutze R."/>
            <person name="Pedros-Alio C."/>
            <person name="Pinhassi J."/>
        </authorList>
    </citation>
    <scope>NUCLEOTIDE SEQUENCE [LARGE SCALE GENOMIC DNA]</scope>
    <source>
        <strain evidence="2 3">MED217</strain>
    </source>
</reference>
<protein>
    <submittedName>
        <fullName evidence="2">Uncharacterized protein</fullName>
    </submittedName>
</protein>